<dbReference type="Gene3D" id="1.10.260.40">
    <property type="entry name" value="lambda repressor-like DNA-binding domains"/>
    <property type="match status" value="1"/>
</dbReference>
<reference evidence="3" key="1">
    <citation type="submission" date="2017-06" db="EMBL/GenBank/DDBJ databases">
        <title>Genome analysis of Fimbriiglobus ruber SP5, the first member of the order Planctomycetales with confirmed chitinolytic capability.</title>
        <authorList>
            <person name="Ravin N.V."/>
            <person name="Rakitin A.L."/>
            <person name="Ivanova A.A."/>
            <person name="Beletsky A.V."/>
            <person name="Kulichevskaya I.S."/>
            <person name="Mardanov A.V."/>
            <person name="Dedysh S.N."/>
        </authorList>
    </citation>
    <scope>NUCLEOTIDE SEQUENCE [LARGE SCALE GENOMIC DNA]</scope>
    <source>
        <strain evidence="3">SP5</strain>
    </source>
</reference>
<accession>A0A225CY59</accession>
<dbReference type="Proteomes" id="UP000214646">
    <property type="component" value="Unassembled WGS sequence"/>
</dbReference>
<gene>
    <name evidence="2" type="ORF">FRUB_10281</name>
</gene>
<dbReference type="PROSITE" id="PS50943">
    <property type="entry name" value="HTH_CROC1"/>
    <property type="match status" value="1"/>
</dbReference>
<feature type="domain" description="HTH cro/C1-type" evidence="1">
    <location>
        <begin position="4"/>
        <end position="36"/>
    </location>
</feature>
<dbReference type="InterPro" id="IPR010982">
    <property type="entry name" value="Lambda_DNA-bd_dom_sf"/>
</dbReference>
<evidence type="ECO:0000313" key="2">
    <source>
        <dbReference type="EMBL" id="OWK34310.1"/>
    </source>
</evidence>
<dbReference type="CDD" id="cd00093">
    <property type="entry name" value="HTH_XRE"/>
    <property type="match status" value="1"/>
</dbReference>
<dbReference type="InterPro" id="IPR001387">
    <property type="entry name" value="Cro/C1-type_HTH"/>
</dbReference>
<keyword evidence="3" id="KW-1185">Reference proteome</keyword>
<organism evidence="2 3">
    <name type="scientific">Fimbriiglobus ruber</name>
    <dbReference type="NCBI Taxonomy" id="1908690"/>
    <lineage>
        <taxon>Bacteria</taxon>
        <taxon>Pseudomonadati</taxon>
        <taxon>Planctomycetota</taxon>
        <taxon>Planctomycetia</taxon>
        <taxon>Gemmatales</taxon>
        <taxon>Gemmataceae</taxon>
        <taxon>Fimbriiglobus</taxon>
    </lineage>
</organism>
<evidence type="ECO:0000313" key="3">
    <source>
        <dbReference type="Proteomes" id="UP000214646"/>
    </source>
</evidence>
<dbReference type="Pfam" id="PF01381">
    <property type="entry name" value="HTH_3"/>
    <property type="match status" value="1"/>
</dbReference>
<dbReference type="SUPFAM" id="SSF47413">
    <property type="entry name" value="lambda repressor-like DNA-binding domains"/>
    <property type="match status" value="1"/>
</dbReference>
<evidence type="ECO:0000259" key="1">
    <source>
        <dbReference type="PROSITE" id="PS50943"/>
    </source>
</evidence>
<name>A0A225CY59_9BACT</name>
<dbReference type="GO" id="GO:0003677">
    <property type="term" value="F:DNA binding"/>
    <property type="evidence" value="ECO:0007669"/>
    <property type="project" value="InterPro"/>
</dbReference>
<protein>
    <recommendedName>
        <fullName evidence="1">HTH cro/C1-type domain-containing protein</fullName>
    </recommendedName>
</protein>
<sequence length="49" mass="5418">MPFANLNKIETGKTAIPTIEFLFDIAKGYGVPFQWLMFGGETPKGGKKK</sequence>
<dbReference type="AlphaFoldDB" id="A0A225CY59"/>
<dbReference type="EMBL" id="NIDE01000020">
    <property type="protein sequence ID" value="OWK34310.1"/>
    <property type="molecule type" value="Genomic_DNA"/>
</dbReference>
<proteinExistence type="predicted"/>
<comment type="caution">
    <text evidence="2">The sequence shown here is derived from an EMBL/GenBank/DDBJ whole genome shotgun (WGS) entry which is preliminary data.</text>
</comment>